<reference evidence="2" key="1">
    <citation type="journal article" date="2018" name="Genome Biol.">
        <title>SKESA: strategic k-mer extension for scrupulous assemblies.</title>
        <authorList>
            <person name="Souvorov A."/>
            <person name="Agarwala R."/>
            <person name="Lipman D.J."/>
        </authorList>
    </citation>
    <scope>NUCLEOTIDE SEQUENCE</scope>
    <source>
        <strain evidence="2">EC00593</strain>
    </source>
</reference>
<dbReference type="EMBL" id="DABHAH010000059">
    <property type="protein sequence ID" value="HAJ1058704.1"/>
    <property type="molecule type" value="Genomic_DNA"/>
</dbReference>
<proteinExistence type="predicted"/>
<name>A0A7A6TBQ7_ECOLX</name>
<keyword evidence="1" id="KW-0812">Transmembrane</keyword>
<feature type="transmembrane region" description="Helical" evidence="1">
    <location>
        <begin position="20"/>
        <end position="39"/>
    </location>
</feature>
<sequence length="67" mass="6579">MPVTDDVVVPATATATATATVLLFSAALITVCFVVLLLMPFPGVPLAGRAVVNGASGAVSALAGFHP</sequence>
<gene>
    <name evidence="2" type="ORF">HL587_25875</name>
</gene>
<evidence type="ECO:0000256" key="1">
    <source>
        <dbReference type="SAM" id="Phobius"/>
    </source>
</evidence>
<dbReference type="AlphaFoldDB" id="A0A7A6TBQ7"/>
<keyword evidence="1" id="KW-1133">Transmembrane helix</keyword>
<evidence type="ECO:0000313" key="2">
    <source>
        <dbReference type="EMBL" id="HAJ1058704.1"/>
    </source>
</evidence>
<reference evidence="2" key="2">
    <citation type="submission" date="2019-09" db="EMBL/GenBank/DDBJ databases">
        <authorList>
            <consortium name="NCBI Pathogen Detection Project"/>
        </authorList>
    </citation>
    <scope>NUCLEOTIDE SEQUENCE</scope>
    <source>
        <strain evidence="2">EC00593</strain>
    </source>
</reference>
<comment type="caution">
    <text evidence="2">The sequence shown here is derived from an EMBL/GenBank/DDBJ whole genome shotgun (WGS) entry which is preliminary data.</text>
</comment>
<organism evidence="2">
    <name type="scientific">Escherichia coli</name>
    <dbReference type="NCBI Taxonomy" id="562"/>
    <lineage>
        <taxon>Bacteria</taxon>
        <taxon>Pseudomonadati</taxon>
        <taxon>Pseudomonadota</taxon>
        <taxon>Gammaproteobacteria</taxon>
        <taxon>Enterobacterales</taxon>
        <taxon>Enterobacteriaceae</taxon>
        <taxon>Escherichia</taxon>
    </lineage>
</organism>
<accession>A0A7A6TBQ7</accession>
<protein>
    <submittedName>
        <fullName evidence="2">Transporter</fullName>
    </submittedName>
</protein>
<keyword evidence="1" id="KW-0472">Membrane</keyword>